<keyword evidence="3" id="KW-1185">Reference proteome</keyword>
<evidence type="ECO:0000313" key="2">
    <source>
        <dbReference type="EMBL" id="KAF8661534.1"/>
    </source>
</evidence>
<dbReference type="PANTHER" id="PTHR36015">
    <property type="entry name" value="HOLLIDAY JUNCTION RESOLVASE MOC1, CHLOROPLASTIC-RELATED"/>
    <property type="match status" value="1"/>
</dbReference>
<dbReference type="EMBL" id="JACEFO010002394">
    <property type="protein sequence ID" value="KAF8661534.1"/>
    <property type="molecule type" value="Genomic_DNA"/>
</dbReference>
<comment type="caution">
    <text evidence="2">The sequence shown here is derived from an EMBL/GenBank/DDBJ whole genome shotgun (WGS) entry which is preliminary data.</text>
</comment>
<sequence>MAAAAAAAGAAPTAAPSTSPDPMNALRAAALRRSAPHWSAAAAASFFSPPFRPRRCRCRRAPAPAAATRTPRPRASAKDRAKLLAEADPRDPWLASLSLLPADDSSGADAAPNGWAIGVDPDTRGAIAVLSPDGSSQVFDNPFVNIVVSEVIRKRLDTKSIIQLLRSLDAPPGTTAYIEKSSPFPTDGKLGWWSTGFSYGLWIASLVASGFSVVPVASQTWKAYFGLSRSESPKDDSRQAASMLFPDKVPSLKLKKHHGRAEALLLAAYGKGLVLPSGKFSKTPKPQVDIDGDCRLTGHFSG</sequence>
<dbReference type="AlphaFoldDB" id="A0A835E5D8"/>
<protein>
    <submittedName>
        <fullName evidence="2">Uncharacterized protein</fullName>
    </submittedName>
</protein>
<dbReference type="CDD" id="cd22992">
    <property type="entry name" value="MOC1"/>
    <property type="match status" value="1"/>
</dbReference>
<dbReference type="PANTHER" id="PTHR36015:SF6">
    <property type="entry name" value="HOLLIDAY JUNCTION RESOLVASE MOC1, CHLOROPLASTIC-RELATED"/>
    <property type="match status" value="1"/>
</dbReference>
<reference evidence="2" key="1">
    <citation type="submission" date="2020-07" db="EMBL/GenBank/DDBJ databases">
        <title>Genome sequence and genetic diversity analysis of an under-domesticated orphan crop, white fonio (Digitaria exilis).</title>
        <authorList>
            <person name="Bennetzen J.L."/>
            <person name="Chen S."/>
            <person name="Ma X."/>
            <person name="Wang X."/>
            <person name="Yssel A.E.J."/>
            <person name="Chaluvadi S.R."/>
            <person name="Johnson M."/>
            <person name="Gangashetty P."/>
            <person name="Hamidou F."/>
            <person name="Sanogo M.D."/>
            <person name="Zwaenepoel A."/>
            <person name="Wallace J."/>
            <person name="Van De Peer Y."/>
            <person name="Van Deynze A."/>
        </authorList>
    </citation>
    <scope>NUCLEOTIDE SEQUENCE</scope>
    <source>
        <tissue evidence="2">Leaves</tissue>
    </source>
</reference>
<dbReference type="GO" id="GO:0008821">
    <property type="term" value="F:crossover junction DNA endonuclease activity"/>
    <property type="evidence" value="ECO:0007669"/>
    <property type="project" value="InterPro"/>
</dbReference>
<dbReference type="Proteomes" id="UP000636709">
    <property type="component" value="Unassembled WGS sequence"/>
</dbReference>
<proteinExistence type="predicted"/>
<gene>
    <name evidence="2" type="ORF">HU200_056954</name>
</gene>
<accession>A0A835E5D8</accession>
<feature type="compositionally biased region" description="Low complexity" evidence="1">
    <location>
        <begin position="61"/>
        <end position="74"/>
    </location>
</feature>
<feature type="region of interest" description="Disordered" evidence="1">
    <location>
        <begin position="60"/>
        <end position="82"/>
    </location>
</feature>
<dbReference type="Gramene" id="Dexi5B01G0012620.1">
    <property type="protein sequence ID" value="Dexi5B01G0012620.1:cds"/>
    <property type="gene ID" value="Dexi5B01G0012620"/>
</dbReference>
<evidence type="ECO:0000313" key="3">
    <source>
        <dbReference type="Proteomes" id="UP000636709"/>
    </source>
</evidence>
<name>A0A835E5D8_9POAL</name>
<feature type="region of interest" description="Disordered" evidence="1">
    <location>
        <begin position="1"/>
        <end position="28"/>
    </location>
</feature>
<evidence type="ECO:0000256" key="1">
    <source>
        <dbReference type="SAM" id="MobiDB-lite"/>
    </source>
</evidence>
<dbReference type="OrthoDB" id="1910737at2759"/>
<organism evidence="2 3">
    <name type="scientific">Digitaria exilis</name>
    <dbReference type="NCBI Taxonomy" id="1010633"/>
    <lineage>
        <taxon>Eukaryota</taxon>
        <taxon>Viridiplantae</taxon>
        <taxon>Streptophyta</taxon>
        <taxon>Embryophyta</taxon>
        <taxon>Tracheophyta</taxon>
        <taxon>Spermatophyta</taxon>
        <taxon>Magnoliopsida</taxon>
        <taxon>Liliopsida</taxon>
        <taxon>Poales</taxon>
        <taxon>Poaceae</taxon>
        <taxon>PACMAD clade</taxon>
        <taxon>Panicoideae</taxon>
        <taxon>Panicodae</taxon>
        <taxon>Paniceae</taxon>
        <taxon>Anthephorinae</taxon>
        <taxon>Digitaria</taxon>
    </lineage>
</organism>
<dbReference type="InterPro" id="IPR045290">
    <property type="entry name" value="MOC1-like"/>
</dbReference>